<dbReference type="GO" id="GO:0031267">
    <property type="term" value="F:small GTPase binding"/>
    <property type="evidence" value="ECO:0007669"/>
    <property type="project" value="InterPro"/>
</dbReference>
<evidence type="ECO:0000256" key="6">
    <source>
        <dbReference type="RuleBase" id="RU361264"/>
    </source>
</evidence>
<dbReference type="Pfam" id="PF04893">
    <property type="entry name" value="Yip1"/>
    <property type="match status" value="1"/>
</dbReference>
<feature type="transmembrane region" description="Helical" evidence="6">
    <location>
        <begin position="79"/>
        <end position="100"/>
    </location>
</feature>
<dbReference type="KEGG" id="aaf:AURANDRAFT_26354"/>
<protein>
    <recommendedName>
        <fullName evidence="6">Protein YIPF</fullName>
    </recommendedName>
</protein>
<reference evidence="8 9" key="1">
    <citation type="journal article" date="2011" name="Proc. Natl. Acad. Sci. U.S.A.">
        <title>Niche of harmful alga Aureococcus anophagefferens revealed through ecogenomics.</title>
        <authorList>
            <person name="Gobler C.J."/>
            <person name="Berry D.L."/>
            <person name="Dyhrman S.T."/>
            <person name="Wilhelm S.W."/>
            <person name="Salamov A."/>
            <person name="Lobanov A.V."/>
            <person name="Zhang Y."/>
            <person name="Collier J.L."/>
            <person name="Wurch L.L."/>
            <person name="Kustka A.B."/>
            <person name="Dill B.D."/>
            <person name="Shah M."/>
            <person name="VerBerkmoes N.C."/>
            <person name="Kuo A."/>
            <person name="Terry A."/>
            <person name="Pangilinan J."/>
            <person name="Lindquist E.A."/>
            <person name="Lucas S."/>
            <person name="Paulsen I.T."/>
            <person name="Hattenrath-Lehmann T.K."/>
            <person name="Talmage S.C."/>
            <person name="Walker E.A."/>
            <person name="Koch F."/>
            <person name="Burson A.M."/>
            <person name="Marcoval M.A."/>
            <person name="Tang Y.Z."/>
            <person name="Lecleir G.R."/>
            <person name="Coyne K.J."/>
            <person name="Berg G.M."/>
            <person name="Bertrand E.M."/>
            <person name="Saito M.A."/>
            <person name="Gladyshev V.N."/>
            <person name="Grigoriev I.V."/>
        </authorList>
    </citation>
    <scope>NUCLEOTIDE SEQUENCE [LARGE SCALE GENOMIC DNA]</scope>
    <source>
        <strain evidence="9">CCMP 1984</strain>
    </source>
</reference>
<accession>F0Y9I0</accession>
<dbReference type="InParanoid" id="F0Y9I0"/>
<dbReference type="OMA" id="MFQINFY"/>
<comment type="similarity">
    <text evidence="2 6">Belongs to the YIP1 family.</text>
</comment>
<evidence type="ECO:0000256" key="4">
    <source>
        <dbReference type="ARBA" id="ARBA00022989"/>
    </source>
</evidence>
<dbReference type="OrthoDB" id="10256463at2759"/>
<evidence type="ECO:0000256" key="1">
    <source>
        <dbReference type="ARBA" id="ARBA00004141"/>
    </source>
</evidence>
<dbReference type="Proteomes" id="UP000002729">
    <property type="component" value="Unassembled WGS sequence"/>
</dbReference>
<dbReference type="PANTHER" id="PTHR12822">
    <property type="entry name" value="PROTEIN YIPF"/>
    <property type="match status" value="1"/>
</dbReference>
<keyword evidence="5 6" id="KW-0472">Membrane</keyword>
<dbReference type="GeneID" id="20220195"/>
<dbReference type="RefSeq" id="XP_009036971.1">
    <property type="nucleotide sequence ID" value="XM_009038723.1"/>
</dbReference>
<keyword evidence="9" id="KW-1185">Reference proteome</keyword>
<dbReference type="EMBL" id="GL833128">
    <property type="protein sequence ID" value="EGB08240.1"/>
    <property type="molecule type" value="Genomic_DNA"/>
</dbReference>
<evidence type="ECO:0000313" key="9">
    <source>
        <dbReference type="Proteomes" id="UP000002729"/>
    </source>
</evidence>
<keyword evidence="3 6" id="KW-0812">Transmembrane</keyword>
<feature type="domain" description="Yip1" evidence="7">
    <location>
        <begin position="30"/>
        <end position="190"/>
    </location>
</feature>
<dbReference type="InterPro" id="IPR006977">
    <property type="entry name" value="Yip1_dom"/>
</dbReference>
<evidence type="ECO:0000256" key="5">
    <source>
        <dbReference type="ARBA" id="ARBA00023136"/>
    </source>
</evidence>
<dbReference type="AlphaFoldDB" id="F0Y9I0"/>
<gene>
    <name evidence="8" type="ORF">AURANDRAFT_26354</name>
</gene>
<comment type="caution">
    <text evidence="6">Lacks conserved residue(s) required for the propagation of feature annotation.</text>
</comment>
<keyword evidence="4 6" id="KW-1133">Transmembrane helix</keyword>
<organism evidence="9">
    <name type="scientific">Aureococcus anophagefferens</name>
    <name type="common">Harmful bloom alga</name>
    <dbReference type="NCBI Taxonomy" id="44056"/>
    <lineage>
        <taxon>Eukaryota</taxon>
        <taxon>Sar</taxon>
        <taxon>Stramenopiles</taxon>
        <taxon>Ochrophyta</taxon>
        <taxon>Pelagophyceae</taxon>
        <taxon>Pelagomonadales</taxon>
        <taxon>Pelagomonadaceae</taxon>
        <taxon>Aureococcus</taxon>
    </lineage>
</organism>
<comment type="subcellular location">
    <subcellularLocation>
        <location evidence="6">Golgi apparatus membrane</location>
        <topology evidence="6">Multi-pass membrane protein</topology>
    </subcellularLocation>
    <subcellularLocation>
        <location evidence="1">Membrane</location>
        <topology evidence="1">Multi-pass membrane protein</topology>
    </subcellularLocation>
</comment>
<evidence type="ECO:0000256" key="2">
    <source>
        <dbReference type="ARBA" id="ARBA00010596"/>
    </source>
</evidence>
<evidence type="ECO:0000256" key="3">
    <source>
        <dbReference type="ARBA" id="ARBA00022692"/>
    </source>
</evidence>
<dbReference type="GO" id="GO:0000139">
    <property type="term" value="C:Golgi membrane"/>
    <property type="evidence" value="ECO:0007669"/>
    <property type="project" value="UniProtKB-SubCell"/>
</dbReference>
<dbReference type="eggNOG" id="KOG3114">
    <property type="taxonomic scope" value="Eukaryota"/>
</dbReference>
<sequence length="197" mass="21788">MCSCLSIAYYRPFFDVDTDEVLGRVRAALLFCHSEPFLRVLRNKPDAYGPWWIATTLIFLISVTSHFKALLSLGDDYEYDFAAVTFSAMAVYTYLGLAAFTSWLCLNYWLKVPMALLNCLCIVGYSLVPYLPASLACVLPYMAWPAVLAAAGAQTAFSLKAALPAIEQHPKEKAAVYAGAVVVLNVGLMLIIKLYLY</sequence>
<name>F0Y9I0_AURAN</name>
<evidence type="ECO:0000259" key="7">
    <source>
        <dbReference type="Pfam" id="PF04893"/>
    </source>
</evidence>
<evidence type="ECO:0000313" key="8">
    <source>
        <dbReference type="EMBL" id="EGB08240.1"/>
    </source>
</evidence>
<dbReference type="InterPro" id="IPR039765">
    <property type="entry name" value="Yip5/YIPF1/YIPF2"/>
</dbReference>
<proteinExistence type="inferred from homology"/>
<dbReference type="PANTHER" id="PTHR12822:SF2">
    <property type="entry name" value="PROTEIN YIPF"/>
    <property type="match status" value="1"/>
</dbReference>
<feature type="transmembrane region" description="Helical" evidence="6">
    <location>
        <begin position="48"/>
        <end position="67"/>
    </location>
</feature>
<feature type="transmembrane region" description="Helical" evidence="6">
    <location>
        <begin position="175"/>
        <end position="196"/>
    </location>
</feature>
<dbReference type="GO" id="GO:0016192">
    <property type="term" value="P:vesicle-mediated transport"/>
    <property type="evidence" value="ECO:0007669"/>
    <property type="project" value="InterPro"/>
</dbReference>